<evidence type="ECO:0000313" key="4">
    <source>
        <dbReference type="Proteomes" id="UP000192722"/>
    </source>
</evidence>
<evidence type="ECO:0000313" key="5">
    <source>
        <dbReference type="Proteomes" id="UP000705283"/>
    </source>
</evidence>
<evidence type="ECO:0000313" key="3">
    <source>
        <dbReference type="EMBL" id="ORJ19069.1"/>
    </source>
</evidence>
<feature type="domain" description="ABM" evidence="1">
    <location>
        <begin position="13"/>
        <end position="66"/>
    </location>
</feature>
<keyword evidence="2" id="KW-0560">Oxidoreductase</keyword>
<gene>
    <name evidence="3" type="ORF">BS639_22060</name>
    <name evidence="2" type="ORF">ITX54_12165</name>
</gene>
<dbReference type="RefSeq" id="WP_084984329.1">
    <property type="nucleotide sequence ID" value="NZ_CBCSCF010000001.1"/>
</dbReference>
<reference evidence="2" key="4">
    <citation type="submission" date="2022-09" db="EMBL/GenBank/DDBJ databases">
        <title>Rouxiella aceris sp. nov., isolated from tree sap and emended description of the genus Rhouxiella.</title>
        <authorList>
            <person name="Kim I.S."/>
        </authorList>
    </citation>
    <scope>NUCLEOTIDE SEQUENCE</scope>
    <source>
        <strain evidence="2">SAP-2</strain>
    </source>
</reference>
<dbReference type="EMBL" id="MRWD01000073">
    <property type="protein sequence ID" value="ORJ19069.1"/>
    <property type="molecule type" value="Genomic_DNA"/>
</dbReference>
<organism evidence="2 5">
    <name type="scientific">Rouxiella silvae</name>
    <dbReference type="NCBI Taxonomy" id="1646373"/>
    <lineage>
        <taxon>Bacteria</taxon>
        <taxon>Pseudomonadati</taxon>
        <taxon>Pseudomonadota</taxon>
        <taxon>Gammaproteobacteria</taxon>
        <taxon>Enterobacterales</taxon>
        <taxon>Yersiniaceae</taxon>
        <taxon>Rouxiella</taxon>
    </lineage>
</organism>
<sequence>MIKLSGRLVCKNEDESDLVRQHLAEHMRLTKDEAGCVSFKVTATGDPLIWRVEELFTNKETFAAHQVRTKASLWGSETRAIVREYEISEVE</sequence>
<protein>
    <submittedName>
        <fullName evidence="2">Antibiotic biosynthesis monooxygenase</fullName>
    </submittedName>
</protein>
<evidence type="ECO:0000313" key="2">
    <source>
        <dbReference type="EMBL" id="MBF6637413.1"/>
    </source>
</evidence>
<reference evidence="3" key="1">
    <citation type="submission" date="2016-12" db="EMBL/GenBank/DDBJ databases">
        <authorList>
            <person name="Le Fleche-Mateos A."/>
        </authorList>
    </citation>
    <scope>NUCLEOTIDE SEQUENCE</scope>
    <source>
        <strain evidence="3">213</strain>
    </source>
</reference>
<name>A0AA40X289_9GAMM</name>
<evidence type="ECO:0000259" key="1">
    <source>
        <dbReference type="Pfam" id="PF03992"/>
    </source>
</evidence>
<reference evidence="2" key="3">
    <citation type="submission" date="2020-11" db="EMBL/GenBank/DDBJ databases">
        <authorList>
            <person name="Lee S.D."/>
        </authorList>
    </citation>
    <scope>NUCLEOTIDE SEQUENCE</scope>
    <source>
        <strain evidence="2">SAP-2</strain>
    </source>
</reference>
<accession>A0AA40X289</accession>
<dbReference type="InterPro" id="IPR011008">
    <property type="entry name" value="Dimeric_a/b-barrel"/>
</dbReference>
<dbReference type="AlphaFoldDB" id="A0AA40X289"/>
<dbReference type="GO" id="GO:0004497">
    <property type="term" value="F:monooxygenase activity"/>
    <property type="evidence" value="ECO:0007669"/>
    <property type="project" value="UniProtKB-KW"/>
</dbReference>
<proteinExistence type="predicted"/>
<dbReference type="Gene3D" id="3.30.70.100">
    <property type="match status" value="1"/>
</dbReference>
<dbReference type="Pfam" id="PF03992">
    <property type="entry name" value="ABM"/>
    <property type="match status" value="1"/>
</dbReference>
<dbReference type="SUPFAM" id="SSF54909">
    <property type="entry name" value="Dimeric alpha+beta barrel"/>
    <property type="match status" value="1"/>
</dbReference>
<dbReference type="Proteomes" id="UP000705283">
    <property type="component" value="Unassembled WGS sequence"/>
</dbReference>
<keyword evidence="4" id="KW-1185">Reference proteome</keyword>
<reference evidence="3 4" key="2">
    <citation type="journal article" date="2017" name="Int. J. Syst. Evol. Microbiol.">
        <title>Rouxiella badensis sp. nov. and Rouxiella silvae sp. nov. isolated from peat bog soil in Germany and emendation of the genus description.</title>
        <authorList>
            <person name="Le Fleche-Mateos A."/>
            <person name="Kugler J.H."/>
            <person name="Hansen S.H."/>
            <person name="Syldatk C."/>
            <person name="Hausmann R."/>
            <person name="Lomprez F."/>
            <person name="Vandenbogaert M."/>
            <person name="Manuguerra J.C."/>
            <person name="Grimont P.A."/>
        </authorList>
    </citation>
    <scope>NUCLEOTIDE SEQUENCE [LARGE SCALE GENOMIC DNA]</scope>
    <source>
        <strain evidence="3 4">213</strain>
    </source>
</reference>
<dbReference type="Proteomes" id="UP000192722">
    <property type="component" value="Unassembled WGS sequence"/>
</dbReference>
<keyword evidence="2" id="KW-0503">Monooxygenase</keyword>
<dbReference type="EMBL" id="JADMKS010000004">
    <property type="protein sequence ID" value="MBF6637413.1"/>
    <property type="molecule type" value="Genomic_DNA"/>
</dbReference>
<dbReference type="InterPro" id="IPR007138">
    <property type="entry name" value="ABM_dom"/>
</dbReference>
<comment type="caution">
    <text evidence="2">The sequence shown here is derived from an EMBL/GenBank/DDBJ whole genome shotgun (WGS) entry which is preliminary data.</text>
</comment>